<evidence type="ECO:0000256" key="2">
    <source>
        <dbReference type="ARBA" id="ARBA00022844"/>
    </source>
</evidence>
<dbReference type="GO" id="GO:0044423">
    <property type="term" value="C:virion component"/>
    <property type="evidence" value="ECO:0007669"/>
    <property type="project" value="UniProtKB-KW"/>
</dbReference>
<dbReference type="EMBL" id="LR796478">
    <property type="protein sequence ID" value="CAB4147579.1"/>
    <property type="molecule type" value="Genomic_DNA"/>
</dbReference>
<comment type="subcellular location">
    <subcellularLocation>
        <location evidence="1">Virion</location>
    </subcellularLocation>
</comment>
<gene>
    <name evidence="4" type="ORF">UFOVP518_36</name>
</gene>
<dbReference type="InterPro" id="IPR024455">
    <property type="entry name" value="Phage_capsid"/>
</dbReference>
<keyword evidence="2" id="KW-0946">Virion</keyword>
<organism evidence="4">
    <name type="scientific">uncultured Caudovirales phage</name>
    <dbReference type="NCBI Taxonomy" id="2100421"/>
    <lineage>
        <taxon>Viruses</taxon>
        <taxon>Duplodnaviria</taxon>
        <taxon>Heunggongvirae</taxon>
        <taxon>Uroviricota</taxon>
        <taxon>Caudoviricetes</taxon>
        <taxon>Peduoviridae</taxon>
        <taxon>Maltschvirus</taxon>
        <taxon>Maltschvirus maltsch</taxon>
    </lineage>
</organism>
<dbReference type="Gene3D" id="3.30.2320.10">
    <property type="entry name" value="hypothetical protein PF0899 domain"/>
    <property type="match status" value="1"/>
</dbReference>
<sequence>MSQTPEDALLEKIKSDTIKNFKELVNNDPEIKELKSLSEKIKSATTDQDIADCKKSIEEVGLMIKSLKENQSAKTKSTGFADNLWNSYKAMFDAGKIGTKNADGEFTIKIGKGSFESMEFKSAGTITESNVTPVGTNAIPFTLADYMPNYIGISRRNPFIVQLCNLGRTAKRYIQWVEVANPDGGASTTSEGSAKTQQDFDLVEKSATVQKMTSYVKASKESLDDIPYMESLIRSQLMELVILKLDAQVLGGDGSAPNLNGILTQATTFSAGTFANAVDYANRFDVLRVAINQIEIASGGDTNFSANFIPNYIVLNPSDVTSMELTKTTQGVYLLPPFMSVDGNVISGCRVISNTGITAGTFLVGDFSKAFVKMREDAMISVGYENDDFTKNLVTILCETRAVIYIPSNYLKAFVTGSFSTALASLRNALS</sequence>
<proteinExistence type="predicted"/>
<reference evidence="4" key="1">
    <citation type="submission" date="2020-04" db="EMBL/GenBank/DDBJ databases">
        <authorList>
            <person name="Chiriac C."/>
            <person name="Salcher M."/>
            <person name="Ghai R."/>
            <person name="Kavagutti S V."/>
        </authorList>
    </citation>
    <scope>NUCLEOTIDE SEQUENCE</scope>
</reference>
<evidence type="ECO:0000313" key="4">
    <source>
        <dbReference type="EMBL" id="CAB4147579.1"/>
    </source>
</evidence>
<feature type="domain" description="Phage capsid-like C-terminal" evidence="3">
    <location>
        <begin position="155"/>
        <end position="402"/>
    </location>
</feature>
<protein>
    <submittedName>
        <fullName evidence="4">Major_cap_HK97, phage major capsid protein, HK97 family</fullName>
    </submittedName>
</protein>
<dbReference type="Gene3D" id="3.30.2400.10">
    <property type="entry name" value="Major capsid protein gp5"/>
    <property type="match status" value="1"/>
</dbReference>
<dbReference type="Pfam" id="PF05065">
    <property type="entry name" value="Phage_capsid"/>
    <property type="match status" value="1"/>
</dbReference>
<dbReference type="NCBIfam" id="TIGR01554">
    <property type="entry name" value="major_cap_HK97"/>
    <property type="match status" value="1"/>
</dbReference>
<accession>A0A6J5MVA2</accession>
<evidence type="ECO:0000259" key="3">
    <source>
        <dbReference type="Pfam" id="PF05065"/>
    </source>
</evidence>
<dbReference type="SUPFAM" id="SSF56563">
    <property type="entry name" value="Major capsid protein gp5"/>
    <property type="match status" value="1"/>
</dbReference>
<evidence type="ECO:0000256" key="1">
    <source>
        <dbReference type="ARBA" id="ARBA00004328"/>
    </source>
</evidence>
<dbReference type="InterPro" id="IPR054612">
    <property type="entry name" value="Phage_capsid-like_C"/>
</dbReference>
<name>A0A6J5MVA2_9CAUD</name>